<dbReference type="InterPro" id="IPR008422">
    <property type="entry name" value="KN_HD"/>
</dbReference>
<dbReference type="CDD" id="cd00086">
    <property type="entry name" value="homeodomain"/>
    <property type="match status" value="1"/>
</dbReference>
<name>A0A9W8N9H5_9PEZI</name>
<feature type="domain" description="Homeobox" evidence="7">
    <location>
        <begin position="192"/>
        <end position="255"/>
    </location>
</feature>
<keyword evidence="4" id="KW-0863">Zinc-finger</keyword>
<evidence type="ECO:0000256" key="2">
    <source>
        <dbReference type="ARBA" id="ARBA00023155"/>
    </source>
</evidence>
<dbReference type="PROSITE" id="PS50071">
    <property type="entry name" value="HOMEOBOX_2"/>
    <property type="match status" value="1"/>
</dbReference>
<evidence type="ECO:0008006" key="11">
    <source>
        <dbReference type="Google" id="ProtNLM"/>
    </source>
</evidence>
<dbReference type="PANTHER" id="PTHR11850">
    <property type="entry name" value="HOMEOBOX PROTEIN TRANSCRIPTION FACTORS"/>
    <property type="match status" value="1"/>
</dbReference>
<dbReference type="GO" id="GO:0008270">
    <property type="term" value="F:zinc ion binding"/>
    <property type="evidence" value="ECO:0007669"/>
    <property type="project" value="UniProtKB-KW"/>
</dbReference>
<dbReference type="GO" id="GO:0003677">
    <property type="term" value="F:DNA binding"/>
    <property type="evidence" value="ECO:0007669"/>
    <property type="project" value="UniProtKB-UniRule"/>
</dbReference>
<dbReference type="VEuPathDB" id="FungiDB:F4678DRAFT_148352"/>
<dbReference type="InterPro" id="IPR001356">
    <property type="entry name" value="HD"/>
</dbReference>
<evidence type="ECO:0000256" key="5">
    <source>
        <dbReference type="PROSITE-ProRule" id="PRU00108"/>
    </source>
</evidence>
<dbReference type="InterPro" id="IPR013087">
    <property type="entry name" value="Znf_C2H2_type"/>
</dbReference>
<dbReference type="GO" id="GO:0005634">
    <property type="term" value="C:nucleus"/>
    <property type="evidence" value="ECO:0007669"/>
    <property type="project" value="UniProtKB-SubCell"/>
</dbReference>
<evidence type="ECO:0000256" key="6">
    <source>
        <dbReference type="SAM" id="MobiDB-lite"/>
    </source>
</evidence>
<keyword evidence="10" id="KW-1185">Reference proteome</keyword>
<evidence type="ECO:0000259" key="7">
    <source>
        <dbReference type="PROSITE" id="PS50071"/>
    </source>
</evidence>
<protein>
    <recommendedName>
        <fullName evidence="11">Homeobox domain-containing protein</fullName>
    </recommendedName>
</protein>
<keyword evidence="4" id="KW-0479">Metal-binding</keyword>
<keyword evidence="2 5" id="KW-0371">Homeobox</keyword>
<accession>A0A9W8N9H5</accession>
<sequence>MDWPVVDLISHGPSVECHDPTLTFPYDALSEEPLSDCHRLNHYDHGDNNETLAAVDASLHALSTHGDGVSSTYLDLLATELGDLPVVSLDGFLLQNGGWRPPVPCNYCRRMRFQCFVLQTTDANPNPIESCSTCVALFRDCSLAERRKRDPSQFETSAPVIGHLHGVNEEGSSHPTDGADALALGSALPLAAPVNKRVKSHAVNKTRALRNWFACHLDDPYPTDEEKALLVEQSGLTRVQVVNWFTNARRRQRKSRSTSRGNTHFPHGSPMPQSSFATDMTPMERWRNSPPEEEPATTVAALVAAAEISDLLPMDHLFDSSSTHAYDGYSFSDDSTSNPYSLSQCGSSSDSASLQYSFSADGSDFASSVPQAADQLFMKRRGRKVTNHSLPSRDKDKRIYQCTFCRQGFKKKSDWLRHESSIHMLNLESWICAAPLPPDQPLTTWRIGETEPECTLCGHKSPDSAHMDSHEFEACAERNINERTFSRKDHLWQHLYKFHGCRKWEGWSPDLSTLQHVQDDVRSVCGFCQAVMTSWGQRMEHVASHFRCGLTMDQWIGRPGGLAE</sequence>
<keyword evidence="3 5" id="KW-0539">Nucleus</keyword>
<organism evidence="9 10">
    <name type="scientific">Xylaria arbuscula</name>
    <dbReference type="NCBI Taxonomy" id="114810"/>
    <lineage>
        <taxon>Eukaryota</taxon>
        <taxon>Fungi</taxon>
        <taxon>Dikarya</taxon>
        <taxon>Ascomycota</taxon>
        <taxon>Pezizomycotina</taxon>
        <taxon>Sordariomycetes</taxon>
        <taxon>Xylariomycetidae</taxon>
        <taxon>Xylariales</taxon>
        <taxon>Xylariaceae</taxon>
        <taxon>Xylaria</taxon>
    </lineage>
</organism>
<evidence type="ECO:0000313" key="10">
    <source>
        <dbReference type="Proteomes" id="UP001148614"/>
    </source>
</evidence>
<dbReference type="Gene3D" id="1.10.10.60">
    <property type="entry name" value="Homeodomain-like"/>
    <property type="match status" value="1"/>
</dbReference>
<proteinExistence type="predicted"/>
<evidence type="ECO:0000256" key="3">
    <source>
        <dbReference type="ARBA" id="ARBA00023242"/>
    </source>
</evidence>
<dbReference type="InterPro" id="IPR050224">
    <property type="entry name" value="TALE_homeobox"/>
</dbReference>
<reference evidence="9" key="1">
    <citation type="submission" date="2022-07" db="EMBL/GenBank/DDBJ databases">
        <title>Genome Sequence of Xylaria arbuscula.</title>
        <authorList>
            <person name="Buettner E."/>
        </authorList>
    </citation>
    <scope>NUCLEOTIDE SEQUENCE</scope>
    <source>
        <strain evidence="9">VT107</strain>
    </source>
</reference>
<evidence type="ECO:0000259" key="8">
    <source>
        <dbReference type="PROSITE" id="PS50157"/>
    </source>
</evidence>
<feature type="DNA-binding region" description="Homeobox" evidence="5">
    <location>
        <begin position="194"/>
        <end position="256"/>
    </location>
</feature>
<dbReference type="SMART" id="SM00355">
    <property type="entry name" value="ZnF_C2H2"/>
    <property type="match status" value="2"/>
</dbReference>
<dbReference type="Proteomes" id="UP001148614">
    <property type="component" value="Unassembled WGS sequence"/>
</dbReference>
<dbReference type="PROSITE" id="PS00028">
    <property type="entry name" value="ZINC_FINGER_C2H2_1"/>
    <property type="match status" value="1"/>
</dbReference>
<comment type="caution">
    <text evidence="9">The sequence shown here is derived from an EMBL/GenBank/DDBJ whole genome shotgun (WGS) entry which is preliminary data.</text>
</comment>
<keyword evidence="1 5" id="KW-0238">DNA-binding</keyword>
<evidence type="ECO:0000313" key="9">
    <source>
        <dbReference type="EMBL" id="KAJ3564025.1"/>
    </source>
</evidence>
<keyword evidence="4" id="KW-0862">Zinc</keyword>
<evidence type="ECO:0000256" key="4">
    <source>
        <dbReference type="PROSITE-ProRule" id="PRU00042"/>
    </source>
</evidence>
<feature type="domain" description="C2H2-type" evidence="8">
    <location>
        <begin position="400"/>
        <end position="423"/>
    </location>
</feature>
<dbReference type="AlphaFoldDB" id="A0A9W8N9H5"/>
<dbReference type="InterPro" id="IPR009057">
    <property type="entry name" value="Homeodomain-like_sf"/>
</dbReference>
<dbReference type="PROSITE" id="PS50157">
    <property type="entry name" value="ZINC_FINGER_C2H2_2"/>
    <property type="match status" value="1"/>
</dbReference>
<evidence type="ECO:0000256" key="1">
    <source>
        <dbReference type="ARBA" id="ARBA00023125"/>
    </source>
</evidence>
<dbReference type="Pfam" id="PF05920">
    <property type="entry name" value="Homeobox_KN"/>
    <property type="match status" value="1"/>
</dbReference>
<dbReference type="GO" id="GO:0006355">
    <property type="term" value="P:regulation of DNA-templated transcription"/>
    <property type="evidence" value="ECO:0007669"/>
    <property type="project" value="InterPro"/>
</dbReference>
<dbReference type="Gene3D" id="3.30.160.60">
    <property type="entry name" value="Classic Zinc Finger"/>
    <property type="match status" value="1"/>
</dbReference>
<dbReference type="SMART" id="SM00389">
    <property type="entry name" value="HOX"/>
    <property type="match status" value="1"/>
</dbReference>
<gene>
    <name evidence="9" type="ORF">NPX13_g7987</name>
</gene>
<dbReference type="EMBL" id="JANPWZ010001673">
    <property type="protein sequence ID" value="KAJ3564025.1"/>
    <property type="molecule type" value="Genomic_DNA"/>
</dbReference>
<feature type="region of interest" description="Disordered" evidence="6">
    <location>
        <begin position="249"/>
        <end position="298"/>
    </location>
</feature>
<dbReference type="SUPFAM" id="SSF46689">
    <property type="entry name" value="Homeodomain-like"/>
    <property type="match status" value="1"/>
</dbReference>
<comment type="subcellular location">
    <subcellularLocation>
        <location evidence="5">Nucleus</location>
    </subcellularLocation>
</comment>